<comment type="caution">
    <text evidence="1">The sequence shown here is derived from an EMBL/GenBank/DDBJ whole genome shotgun (WGS) entry which is preliminary data.</text>
</comment>
<protein>
    <submittedName>
        <fullName evidence="1">Uncharacterized protein</fullName>
    </submittedName>
</protein>
<organism evidence="1 2">
    <name type="scientific">Beauveria bassiana</name>
    <name type="common">White muscardine disease fungus</name>
    <name type="synonym">Tritirachium shiotae</name>
    <dbReference type="NCBI Taxonomy" id="176275"/>
    <lineage>
        <taxon>Eukaryota</taxon>
        <taxon>Fungi</taxon>
        <taxon>Dikarya</taxon>
        <taxon>Ascomycota</taxon>
        <taxon>Pezizomycotina</taxon>
        <taxon>Sordariomycetes</taxon>
        <taxon>Hypocreomycetidae</taxon>
        <taxon>Hypocreales</taxon>
        <taxon>Cordycipitaceae</taxon>
        <taxon>Beauveria</taxon>
    </lineage>
</organism>
<reference evidence="1 2" key="1">
    <citation type="submission" date="2016-07" db="EMBL/GenBank/DDBJ databases">
        <title>Comparative genomics of the entomopathogenic fungus Beauveria bassiana.</title>
        <authorList>
            <person name="Valero Jimenez C.A."/>
            <person name="Zwaan B.J."/>
            <person name="Van Kan J.A."/>
            <person name="Takken W."/>
            <person name="Debets A.J."/>
            <person name="Schoustra S.E."/>
            <person name="Koenraadt C.J."/>
        </authorList>
    </citation>
    <scope>NUCLEOTIDE SEQUENCE [LARGE SCALE GENOMIC DNA]</scope>
    <source>
        <strain evidence="1 2">ARSEF 8028</strain>
    </source>
</reference>
<name>A0A2S7YPL6_BEABA</name>
<accession>A0A2S7YPL6</accession>
<dbReference type="AlphaFoldDB" id="A0A2S7YPL6"/>
<gene>
    <name evidence="1" type="ORF">BB8028_0009g01910</name>
</gene>
<sequence length="172" mass="18701">MHVMVPKVAHLKKWTTPRPSSKCLHKAAQAIDKRAMTFNKKSLAASPVPESDRAIATIVRLALRIRCWRNTLAGATAGASRQLLSPGLSTGTSGSPAVGGVYRSEQRNGRIVQRVATTTRTGYCTKRARACTLYAALHALVDPRVIEVSNAHVHLVGSTEEFPYCRLWVGVL</sequence>
<evidence type="ECO:0000313" key="2">
    <source>
        <dbReference type="Proteomes" id="UP000237441"/>
    </source>
</evidence>
<evidence type="ECO:0000313" key="1">
    <source>
        <dbReference type="EMBL" id="PQK17997.1"/>
    </source>
</evidence>
<proteinExistence type="predicted"/>
<dbReference type="EMBL" id="JRHA01000009">
    <property type="protein sequence ID" value="PQK17997.1"/>
    <property type="molecule type" value="Genomic_DNA"/>
</dbReference>
<dbReference type="Proteomes" id="UP000237441">
    <property type="component" value="Unassembled WGS sequence"/>
</dbReference>